<evidence type="ECO:0000256" key="1">
    <source>
        <dbReference type="SAM" id="MobiDB-lite"/>
    </source>
</evidence>
<dbReference type="AlphaFoldDB" id="A0A371P9Q8"/>
<dbReference type="RefSeq" id="WP_119702805.1">
    <property type="nucleotide sequence ID" value="NZ_JBHSOI010000001.1"/>
</dbReference>
<keyword evidence="2" id="KW-1133">Transmembrane helix</keyword>
<dbReference type="EMBL" id="QUBR01000001">
    <property type="protein sequence ID" value="REK72693.1"/>
    <property type="molecule type" value="Genomic_DNA"/>
</dbReference>
<proteinExistence type="predicted"/>
<evidence type="ECO:0000256" key="2">
    <source>
        <dbReference type="SAM" id="Phobius"/>
    </source>
</evidence>
<comment type="caution">
    <text evidence="3">The sequence shown here is derived from an EMBL/GenBank/DDBJ whole genome shotgun (WGS) entry which is preliminary data.</text>
</comment>
<evidence type="ECO:0008006" key="5">
    <source>
        <dbReference type="Google" id="ProtNLM"/>
    </source>
</evidence>
<dbReference type="InterPro" id="IPR047789">
    <property type="entry name" value="CU044_5270-like"/>
</dbReference>
<dbReference type="NCBIfam" id="NF038083">
    <property type="entry name" value="CU044_5270_fam"/>
    <property type="match status" value="1"/>
</dbReference>
<dbReference type="Proteomes" id="UP000265581">
    <property type="component" value="Unassembled WGS sequence"/>
</dbReference>
<evidence type="ECO:0000313" key="4">
    <source>
        <dbReference type="Proteomes" id="UP000265581"/>
    </source>
</evidence>
<gene>
    <name evidence="3" type="ORF">DX116_03555</name>
</gene>
<organism evidence="3 4">
    <name type="scientific">Aeromicrobium endophyticum</name>
    <dbReference type="NCBI Taxonomy" id="2292704"/>
    <lineage>
        <taxon>Bacteria</taxon>
        <taxon>Bacillati</taxon>
        <taxon>Actinomycetota</taxon>
        <taxon>Actinomycetes</taxon>
        <taxon>Propionibacteriales</taxon>
        <taxon>Nocardioidaceae</taxon>
        <taxon>Aeromicrobium</taxon>
    </lineage>
</organism>
<protein>
    <recommendedName>
        <fullName evidence="5">CU044_5270 family protein</fullName>
    </recommendedName>
</protein>
<feature type="transmembrane region" description="Helical" evidence="2">
    <location>
        <begin position="66"/>
        <end position="84"/>
    </location>
</feature>
<dbReference type="OrthoDB" id="4827946at2"/>
<keyword evidence="2" id="KW-0812">Transmembrane</keyword>
<accession>A0A371P9Q8</accession>
<reference evidence="3 4" key="1">
    <citation type="submission" date="2018-08" db="EMBL/GenBank/DDBJ databases">
        <title>Aeromicrobium sp. M2KJ-4, whole genome shotgun sequence.</title>
        <authorList>
            <person name="Tuo L."/>
        </authorList>
    </citation>
    <scope>NUCLEOTIDE SEQUENCE [LARGE SCALE GENOMIC DNA]</scope>
    <source>
        <strain evidence="3 4">M2KJ-4</strain>
    </source>
</reference>
<feature type="compositionally biased region" description="Basic and acidic residues" evidence="1">
    <location>
        <begin position="197"/>
        <end position="206"/>
    </location>
</feature>
<feature type="region of interest" description="Disordered" evidence="1">
    <location>
        <begin position="186"/>
        <end position="206"/>
    </location>
</feature>
<sequence length="361" mass="38542">MSTGGRDDHAHVDELEAFRREAAALGFDDGQDVDEARLESADDFIARMRSAAGDERPSSRRRARRVVAAVLAVAAGVAVFFGVAHRQDAAVAESLPSLDYEFASAVRIAYAGGEDPRTTLDSLAAAADADAADPDEGSGAVQYKQSDSWFAEVDEDGSSSIVPRVREAWLAPDGSLTTRETLGAPLRADGRGAAPVRPDRPDAVDERLPAGTVDADFARSLPTSPARLADALLDHIECESRAVGPVRSMCLYREVVSLFETHVVSPELAAATWRMLRDEQGFVSLGSVKDRAGRAGLGLSIIDPENGRYRYILIGDPSDGQMLGVEEILIKDDPSLDAKAPTVTAFTAFLESRYVKDVPAG</sequence>
<keyword evidence="2" id="KW-0472">Membrane</keyword>
<keyword evidence="4" id="KW-1185">Reference proteome</keyword>
<evidence type="ECO:0000313" key="3">
    <source>
        <dbReference type="EMBL" id="REK72693.1"/>
    </source>
</evidence>
<name>A0A371P9Q8_9ACTN</name>